<name>A0A7J6Q207_PEROL</name>
<feature type="non-terminal residue" evidence="2">
    <location>
        <position position="1"/>
    </location>
</feature>
<feature type="non-terminal residue" evidence="2">
    <location>
        <position position="71"/>
    </location>
</feature>
<feature type="region of interest" description="Disordered" evidence="1">
    <location>
        <begin position="1"/>
        <end position="28"/>
    </location>
</feature>
<comment type="caution">
    <text evidence="2">The sequence shown here is derived from an EMBL/GenBank/DDBJ whole genome shotgun (WGS) entry which is preliminary data.</text>
</comment>
<dbReference type="EMBL" id="JABANO010036046">
    <property type="protein sequence ID" value="KAF4702465.1"/>
    <property type="molecule type" value="Genomic_DNA"/>
</dbReference>
<dbReference type="Proteomes" id="UP000553632">
    <property type="component" value="Unassembled WGS sequence"/>
</dbReference>
<evidence type="ECO:0000256" key="1">
    <source>
        <dbReference type="SAM" id="MobiDB-lite"/>
    </source>
</evidence>
<organism evidence="2 3">
    <name type="scientific">Perkinsus olseni</name>
    <name type="common">Perkinsus atlanticus</name>
    <dbReference type="NCBI Taxonomy" id="32597"/>
    <lineage>
        <taxon>Eukaryota</taxon>
        <taxon>Sar</taxon>
        <taxon>Alveolata</taxon>
        <taxon>Perkinsozoa</taxon>
        <taxon>Perkinsea</taxon>
        <taxon>Perkinsida</taxon>
        <taxon>Perkinsidae</taxon>
        <taxon>Perkinsus</taxon>
    </lineage>
</organism>
<proteinExistence type="predicted"/>
<keyword evidence="3" id="KW-1185">Reference proteome</keyword>
<reference evidence="2 3" key="1">
    <citation type="submission" date="2020-04" db="EMBL/GenBank/DDBJ databases">
        <title>Perkinsus olseni comparative genomics.</title>
        <authorList>
            <person name="Bogema D.R."/>
        </authorList>
    </citation>
    <scope>NUCLEOTIDE SEQUENCE [LARGE SCALE GENOMIC DNA]</scope>
    <source>
        <strain evidence="2 3">ATCC PRA-207</strain>
    </source>
</reference>
<evidence type="ECO:0000313" key="3">
    <source>
        <dbReference type="Proteomes" id="UP000553632"/>
    </source>
</evidence>
<protein>
    <submittedName>
        <fullName evidence="2">Uncharacterized protein</fullName>
    </submittedName>
</protein>
<gene>
    <name evidence="2" type="ORF">FOZ63_029197</name>
</gene>
<evidence type="ECO:0000313" key="2">
    <source>
        <dbReference type="EMBL" id="KAF4702465.1"/>
    </source>
</evidence>
<sequence length="71" mass="8111">IRAGRQSRPERRQQILRPYPTAAHRRSGRRRHLAAMANVLGCDFSSFSSFIHCYHAGHLSRSRLHPHLAPG</sequence>
<dbReference type="AlphaFoldDB" id="A0A7J6Q207"/>
<accession>A0A7J6Q207</accession>